<evidence type="ECO:0000313" key="2">
    <source>
        <dbReference type="Proteomes" id="UP001501600"/>
    </source>
</evidence>
<name>A0ABP9S4G5_9GAMM</name>
<dbReference type="Gene3D" id="3.30.429.10">
    <property type="entry name" value="Macrophage Migration Inhibitory Factor"/>
    <property type="match status" value="1"/>
</dbReference>
<dbReference type="EMBL" id="BAABLF010000008">
    <property type="protein sequence ID" value="GAA5190370.1"/>
    <property type="molecule type" value="Genomic_DNA"/>
</dbReference>
<dbReference type="Proteomes" id="UP001501600">
    <property type="component" value="Unassembled WGS sequence"/>
</dbReference>
<dbReference type="InterPro" id="IPR004220">
    <property type="entry name" value="5-COMe_2-OHmuconate_Isoase"/>
</dbReference>
<proteinExistence type="predicted"/>
<evidence type="ECO:0008006" key="3">
    <source>
        <dbReference type="Google" id="ProtNLM"/>
    </source>
</evidence>
<accession>A0ABP9S4G5</accession>
<comment type="caution">
    <text evidence="1">The sequence shown here is derived from an EMBL/GenBank/DDBJ whole genome shotgun (WGS) entry which is preliminary data.</text>
</comment>
<dbReference type="Pfam" id="PF02962">
    <property type="entry name" value="CHMI"/>
    <property type="match status" value="1"/>
</dbReference>
<evidence type="ECO:0000313" key="1">
    <source>
        <dbReference type="EMBL" id="GAA5190370.1"/>
    </source>
</evidence>
<reference evidence="2" key="1">
    <citation type="journal article" date="2019" name="Int. J. Syst. Evol. Microbiol.">
        <title>The Global Catalogue of Microorganisms (GCM) 10K type strain sequencing project: providing services to taxonomists for standard genome sequencing and annotation.</title>
        <authorList>
            <consortium name="The Broad Institute Genomics Platform"/>
            <consortium name="The Broad Institute Genome Sequencing Center for Infectious Disease"/>
            <person name="Wu L."/>
            <person name="Ma J."/>
        </authorList>
    </citation>
    <scope>NUCLEOTIDE SEQUENCE [LARGE SCALE GENOMIC DNA]</scope>
    <source>
        <strain evidence="2">JCM 18720</strain>
    </source>
</reference>
<dbReference type="PANTHER" id="PTHR37950:SF1">
    <property type="entry name" value="4-HYDROXYPHENYLACETATE CATABOLISM PROTEIN"/>
    <property type="match status" value="1"/>
</dbReference>
<keyword evidence="2" id="KW-1185">Reference proteome</keyword>
<organism evidence="1 2">
    <name type="scientific">Ferrimonas gelatinilytica</name>
    <dbReference type="NCBI Taxonomy" id="1255257"/>
    <lineage>
        <taxon>Bacteria</taxon>
        <taxon>Pseudomonadati</taxon>
        <taxon>Pseudomonadota</taxon>
        <taxon>Gammaproteobacteria</taxon>
        <taxon>Alteromonadales</taxon>
        <taxon>Ferrimonadaceae</taxon>
        <taxon>Ferrimonas</taxon>
    </lineage>
</organism>
<dbReference type="PANTHER" id="PTHR37950">
    <property type="entry name" value="4-HYDROXYPHENYLACETATE CATABOLISM PROTEIN"/>
    <property type="match status" value="1"/>
</dbReference>
<dbReference type="InterPro" id="IPR014347">
    <property type="entry name" value="Tautomerase/MIF_sf"/>
</dbReference>
<gene>
    <name evidence="1" type="ORF">GCM10025772_14840</name>
</gene>
<dbReference type="RefSeq" id="WP_345316417.1">
    <property type="nucleotide sequence ID" value="NZ_BAABLF010000008.1"/>
</dbReference>
<dbReference type="SUPFAM" id="SSF55331">
    <property type="entry name" value="Tautomerase/MIF"/>
    <property type="match status" value="1"/>
</dbReference>
<protein>
    <recommendedName>
        <fullName evidence="3">5-carboxymethyl-2-hydroxymuconate isomerase</fullName>
    </recommendedName>
</protein>
<sequence>MPHLRLEYAQSLEHQSDIATLVTQLHLAALATGAFQAENIKVRALPCPHYSTGGRQVPSAHLEVKILPGRPPEQLRHISRHLLDCLIALLPEGTELSVNVCDLAKHGYSKQRGQSRA</sequence>